<feature type="domain" description="AN1-type" evidence="4">
    <location>
        <begin position="118"/>
        <end position="157"/>
    </location>
</feature>
<dbReference type="InterPro" id="IPR050652">
    <property type="entry name" value="AN1_A20_ZnFinger"/>
</dbReference>
<dbReference type="InterPro" id="IPR035896">
    <property type="entry name" value="AN1-like_Znf"/>
</dbReference>
<dbReference type="Proteomes" id="UP001176961">
    <property type="component" value="Unassembled WGS sequence"/>
</dbReference>
<dbReference type="GO" id="GO:0008270">
    <property type="term" value="F:zinc ion binding"/>
    <property type="evidence" value="ECO:0007669"/>
    <property type="project" value="UniProtKB-KW"/>
</dbReference>
<dbReference type="AlphaFoldDB" id="A0AA36GTG6"/>
<protein>
    <recommendedName>
        <fullName evidence="4">AN1-type domain-containing protein</fullName>
    </recommendedName>
</protein>
<name>A0AA36GTG6_CYLNA</name>
<dbReference type="SUPFAM" id="SSF118310">
    <property type="entry name" value="AN1-like Zinc finger"/>
    <property type="match status" value="1"/>
</dbReference>
<keyword evidence="2" id="KW-0863">Zinc-finger</keyword>
<accession>A0AA36GTG6</accession>
<evidence type="ECO:0000256" key="3">
    <source>
        <dbReference type="ARBA" id="ARBA00022833"/>
    </source>
</evidence>
<sequence length="183" mass="21101">MTKSLSRNYEIKKLLRKRRRLNILSPAPSRGSVLSLSPVESQTPDEGSKLNDTIVAMLSAATENMQELSEKELQCFFEPPESQEELELQQSELFVPPESVEELNQVKMKRDIELKTICKMCHQKLSLAEQEIKCLCQQVFCKRHRAPAAHLCPIDYKQTGRSRIFKENSKPSCRRTHRVPMSE</sequence>
<evidence type="ECO:0000259" key="4">
    <source>
        <dbReference type="SMART" id="SM00154"/>
    </source>
</evidence>
<organism evidence="5 6">
    <name type="scientific">Cylicocyclus nassatus</name>
    <name type="common">Nematode worm</name>
    <dbReference type="NCBI Taxonomy" id="53992"/>
    <lineage>
        <taxon>Eukaryota</taxon>
        <taxon>Metazoa</taxon>
        <taxon>Ecdysozoa</taxon>
        <taxon>Nematoda</taxon>
        <taxon>Chromadorea</taxon>
        <taxon>Rhabditida</taxon>
        <taxon>Rhabditina</taxon>
        <taxon>Rhabditomorpha</taxon>
        <taxon>Strongyloidea</taxon>
        <taxon>Strongylidae</taxon>
        <taxon>Cylicocyclus</taxon>
    </lineage>
</organism>
<evidence type="ECO:0000256" key="2">
    <source>
        <dbReference type="ARBA" id="ARBA00022771"/>
    </source>
</evidence>
<evidence type="ECO:0000313" key="6">
    <source>
        <dbReference type="Proteomes" id="UP001176961"/>
    </source>
</evidence>
<gene>
    <name evidence="5" type="ORF">CYNAS_LOCUS10028</name>
</gene>
<keyword evidence="1" id="KW-0479">Metal-binding</keyword>
<evidence type="ECO:0000313" key="5">
    <source>
        <dbReference type="EMBL" id="CAJ0598045.1"/>
    </source>
</evidence>
<dbReference type="Gene3D" id="4.10.1110.10">
    <property type="entry name" value="AN1-like Zinc finger"/>
    <property type="match status" value="1"/>
</dbReference>
<dbReference type="EMBL" id="CATQJL010000223">
    <property type="protein sequence ID" value="CAJ0598045.1"/>
    <property type="molecule type" value="Genomic_DNA"/>
</dbReference>
<keyword evidence="6" id="KW-1185">Reference proteome</keyword>
<dbReference type="PANTHER" id="PTHR10634">
    <property type="entry name" value="AN1-TYPE ZINC FINGER PROTEIN"/>
    <property type="match status" value="1"/>
</dbReference>
<proteinExistence type="predicted"/>
<comment type="caution">
    <text evidence="5">The sequence shown here is derived from an EMBL/GenBank/DDBJ whole genome shotgun (WGS) entry which is preliminary data.</text>
</comment>
<dbReference type="InterPro" id="IPR000058">
    <property type="entry name" value="Znf_AN1"/>
</dbReference>
<reference evidence="5" key="1">
    <citation type="submission" date="2023-07" db="EMBL/GenBank/DDBJ databases">
        <authorList>
            <consortium name="CYATHOMIX"/>
        </authorList>
    </citation>
    <scope>NUCLEOTIDE SEQUENCE</scope>
    <source>
        <strain evidence="5">N/A</strain>
    </source>
</reference>
<evidence type="ECO:0000256" key="1">
    <source>
        <dbReference type="ARBA" id="ARBA00022723"/>
    </source>
</evidence>
<dbReference type="SMART" id="SM00154">
    <property type="entry name" value="ZnF_AN1"/>
    <property type="match status" value="1"/>
</dbReference>
<dbReference type="PANTHER" id="PTHR10634:SF67">
    <property type="entry name" value="AN1-TYPE ZINC FINGER PROTEIN 3"/>
    <property type="match status" value="1"/>
</dbReference>
<keyword evidence="3" id="KW-0862">Zinc</keyword>